<evidence type="ECO:0000313" key="2">
    <source>
        <dbReference type="Proteomes" id="UP000004245"/>
    </source>
</evidence>
<gene>
    <name evidence="1" type="ORF">HMPREF0724_11096</name>
</gene>
<protein>
    <submittedName>
        <fullName evidence="1">Uncharacterized protein</fullName>
    </submittedName>
</protein>
<accession>E9SXN1</accession>
<dbReference type="EMBL" id="ADNW02000006">
    <property type="protein sequence ID" value="EGD25315.1"/>
    <property type="molecule type" value="Genomic_DNA"/>
</dbReference>
<name>E9SXN1_RHOHA</name>
<reference evidence="1" key="1">
    <citation type="submission" date="2011-01" db="EMBL/GenBank/DDBJ databases">
        <authorList>
            <person name="Muzny D."/>
            <person name="Qin X."/>
            <person name="Buhay C."/>
            <person name="Dugan-Rocha S."/>
            <person name="Ding Y."/>
            <person name="Chen G."/>
            <person name="Hawes A."/>
            <person name="Holder M."/>
            <person name="Jhangiani S."/>
            <person name="Johnson A."/>
            <person name="Khan Z."/>
            <person name="Li Z."/>
            <person name="Liu W."/>
            <person name="Liu X."/>
            <person name="Perez L."/>
            <person name="Shen H."/>
            <person name="Wang Q."/>
            <person name="Watt J."/>
            <person name="Xi L."/>
            <person name="Xin Y."/>
            <person name="Zhou J."/>
            <person name="Deng J."/>
            <person name="Jiang H."/>
            <person name="Liu Y."/>
            <person name="Qu J."/>
            <person name="Song X.-Z."/>
            <person name="Zhang L."/>
            <person name="Villasana D."/>
            <person name="Johnson A."/>
            <person name="Liu J."/>
            <person name="Liyanage D."/>
            <person name="Lorensuhewa L."/>
            <person name="Robinson T."/>
            <person name="Song A."/>
            <person name="Song B.-B."/>
            <person name="Dinh H."/>
            <person name="Thornton R."/>
            <person name="Coyle M."/>
            <person name="Francisco L."/>
            <person name="Jackson L."/>
            <person name="Javaid M."/>
            <person name="Korchina V."/>
            <person name="Kovar C."/>
            <person name="Mata R."/>
            <person name="Mathew T."/>
            <person name="Ngo R."/>
            <person name="Nguyen L."/>
            <person name="Nguyen N."/>
            <person name="Okwuonu G."/>
            <person name="Ongeri F."/>
            <person name="Pham C."/>
            <person name="Simmons D."/>
            <person name="Wilczek-Boney K."/>
            <person name="Hale W."/>
            <person name="Jakkamsetti A."/>
            <person name="Pham P."/>
            <person name="Ruth R."/>
            <person name="San Lucas F."/>
            <person name="Warren J."/>
            <person name="Zhang J."/>
            <person name="Zhao Z."/>
            <person name="Zhou C."/>
            <person name="Zhu D."/>
            <person name="Lee S."/>
            <person name="Bess C."/>
            <person name="Blankenburg K."/>
            <person name="Forbes L."/>
            <person name="Fu Q."/>
            <person name="Gubbala S."/>
            <person name="Hirani K."/>
            <person name="Jayaseelan J.C."/>
            <person name="Lara F."/>
            <person name="Munidasa M."/>
            <person name="Palculict T."/>
            <person name="Patil S."/>
            <person name="Pu L.-L."/>
            <person name="Saada N."/>
            <person name="Tang L."/>
            <person name="Weissenberger G."/>
            <person name="Zhu Y."/>
            <person name="Hemphill L."/>
            <person name="Shang Y."/>
            <person name="Youmans B."/>
            <person name="Ayvaz T."/>
            <person name="Ross M."/>
            <person name="Santibanez J."/>
            <person name="Aqrawi P."/>
            <person name="Gross S."/>
            <person name="Joshi V."/>
            <person name="Fowler G."/>
            <person name="Nazareth L."/>
            <person name="Reid J."/>
            <person name="Worley K."/>
            <person name="Petrosino J."/>
            <person name="Highlander S."/>
            <person name="Gibbs R."/>
        </authorList>
    </citation>
    <scope>NUCLEOTIDE SEQUENCE [LARGE SCALE GENOMIC DNA]</scope>
    <source>
        <strain evidence="1">ATCC 33707</strain>
    </source>
</reference>
<proteinExistence type="predicted"/>
<keyword evidence="2" id="KW-1185">Reference proteome</keyword>
<organism evidence="1 2">
    <name type="scientific">Prescottella equi ATCC 33707</name>
    <dbReference type="NCBI Taxonomy" id="525370"/>
    <lineage>
        <taxon>Bacteria</taxon>
        <taxon>Bacillati</taxon>
        <taxon>Actinomycetota</taxon>
        <taxon>Actinomycetes</taxon>
        <taxon>Mycobacteriales</taxon>
        <taxon>Nocardiaceae</taxon>
        <taxon>Prescottella</taxon>
    </lineage>
</organism>
<dbReference type="HOGENOM" id="CLU_053685_0_1_11"/>
<dbReference type="Proteomes" id="UP000004245">
    <property type="component" value="Unassembled WGS sequence"/>
</dbReference>
<sequence>MGRRGTTVVLPLIPVALIAAGALTGGSGLALGGKGAYDLKKAGEQINKERERYDRRYAEIEACVASTNERISDLGGQQKWAVEAVVSRLVEFLKRHEKQVRESARLLADGVEADQVRVSEGERLSVDPLAWLGGALGSAVAYGGTSAAVMTTATSVGVASTGAAISGLSGVAATNATMAWLGGGSLAAGGGGMAAGAAALNFVTIGPALLVGGAMIKGQGKKALTQAREAQAKIAVGIAELDETETRLGAVRSRADEISELLEQLTMKAIAALDELESEPFDPLVHAPRLQRSMQLAKAVGDVAAVPIVDDAGELTERSASVRVKYRLMAEENENV</sequence>
<evidence type="ECO:0000313" key="1">
    <source>
        <dbReference type="EMBL" id="EGD25315.1"/>
    </source>
</evidence>
<dbReference type="AlphaFoldDB" id="E9SXN1"/>
<comment type="caution">
    <text evidence="1">The sequence shown here is derived from an EMBL/GenBank/DDBJ whole genome shotgun (WGS) entry which is preliminary data.</text>
</comment>